<dbReference type="EMBL" id="NOZQ01000221">
    <property type="protein sequence ID" value="OYD13732.1"/>
    <property type="molecule type" value="Genomic_DNA"/>
</dbReference>
<sequence>MLLRSILAGILLFCSVSLFAMSDVFHLSLSVGDKWIYTEHTETIMQSTSYGGNQWYGFTTFPLPESLPSELWDVGSETWDSPVDNWMAVIGTSLCLMDKIGDVSYSEVLKTPVVKGGSWSTVVPGVGSAIFTLIERENVIVPAGTYENCWKVGTEFYKSDPNTGKNSRIVDYTWYADSVGVIKDSVYIDNTANPDCHEVYVYKLIRYIPAGH</sequence>
<name>A0A235BNF9_UNCW3</name>
<accession>A0A235BNF9</accession>
<proteinExistence type="predicted"/>
<organism evidence="1 2">
    <name type="scientific">candidate division WOR-3 bacterium JGI_Cruoil_03_44_89</name>
    <dbReference type="NCBI Taxonomy" id="1973748"/>
    <lineage>
        <taxon>Bacteria</taxon>
        <taxon>Bacteria division WOR-3</taxon>
    </lineage>
</organism>
<protein>
    <submittedName>
        <fullName evidence="1">Uncharacterized protein</fullName>
    </submittedName>
</protein>
<dbReference type="Proteomes" id="UP000215215">
    <property type="component" value="Unassembled WGS sequence"/>
</dbReference>
<dbReference type="Gene3D" id="2.40.360.20">
    <property type="match status" value="1"/>
</dbReference>
<gene>
    <name evidence="1" type="ORF">CH333_10230</name>
</gene>
<comment type="caution">
    <text evidence="1">The sequence shown here is derived from an EMBL/GenBank/DDBJ whole genome shotgun (WGS) entry which is preliminary data.</text>
</comment>
<evidence type="ECO:0000313" key="2">
    <source>
        <dbReference type="Proteomes" id="UP000215215"/>
    </source>
</evidence>
<dbReference type="AlphaFoldDB" id="A0A235BNF9"/>
<reference evidence="1 2" key="1">
    <citation type="submission" date="2017-07" db="EMBL/GenBank/DDBJ databases">
        <title>Recovery of genomes from metagenomes via a dereplication, aggregation, and scoring strategy.</title>
        <authorList>
            <person name="Sieber C.M."/>
            <person name="Probst A.J."/>
            <person name="Sharrar A."/>
            <person name="Thomas B.C."/>
            <person name="Hess M."/>
            <person name="Tringe S.G."/>
            <person name="Banfield J.F."/>
        </authorList>
    </citation>
    <scope>NUCLEOTIDE SEQUENCE [LARGE SCALE GENOMIC DNA]</scope>
    <source>
        <strain evidence="1">JGI_Cruoil_03_44_89</strain>
    </source>
</reference>
<evidence type="ECO:0000313" key="1">
    <source>
        <dbReference type="EMBL" id="OYD13732.1"/>
    </source>
</evidence>